<dbReference type="GO" id="GO:0034498">
    <property type="term" value="P:early endosome to Golgi transport"/>
    <property type="evidence" value="ECO:0007669"/>
    <property type="project" value="TreeGrafter"/>
</dbReference>
<name>A0AAD5XSQ3_9FUNG</name>
<dbReference type="GO" id="GO:1990071">
    <property type="term" value="C:TRAPPII protein complex"/>
    <property type="evidence" value="ECO:0007669"/>
    <property type="project" value="InterPro"/>
</dbReference>
<protein>
    <recommendedName>
        <fullName evidence="1">TRAPPC10/Trs130 N-terminal domain-containing protein</fullName>
    </recommendedName>
</protein>
<dbReference type="AlphaFoldDB" id="A0AAD5XSQ3"/>
<accession>A0AAD5XSQ3</accession>
<comment type="caution">
    <text evidence="2">The sequence shown here is derived from an EMBL/GenBank/DDBJ whole genome shotgun (WGS) entry which is preliminary data.</text>
</comment>
<feature type="domain" description="TRAPPC10/Trs130 N-terminal" evidence="1">
    <location>
        <begin position="7"/>
        <end position="314"/>
    </location>
</feature>
<evidence type="ECO:0000313" key="2">
    <source>
        <dbReference type="EMBL" id="KAJ3206722.1"/>
    </source>
</evidence>
<dbReference type="Proteomes" id="UP001211065">
    <property type="component" value="Unassembled WGS sequence"/>
</dbReference>
<organism evidence="2 3">
    <name type="scientific">Clydaea vesicula</name>
    <dbReference type="NCBI Taxonomy" id="447962"/>
    <lineage>
        <taxon>Eukaryota</taxon>
        <taxon>Fungi</taxon>
        <taxon>Fungi incertae sedis</taxon>
        <taxon>Chytridiomycota</taxon>
        <taxon>Chytridiomycota incertae sedis</taxon>
        <taxon>Chytridiomycetes</taxon>
        <taxon>Lobulomycetales</taxon>
        <taxon>Lobulomycetaceae</taxon>
        <taxon>Clydaea</taxon>
    </lineage>
</organism>
<dbReference type="GO" id="GO:0006891">
    <property type="term" value="P:intra-Golgi vesicle-mediated transport"/>
    <property type="evidence" value="ECO:0007669"/>
    <property type="project" value="TreeGrafter"/>
</dbReference>
<gene>
    <name evidence="2" type="ORF">HK099_000469</name>
</gene>
<evidence type="ECO:0000313" key="3">
    <source>
        <dbReference type="Proteomes" id="UP001211065"/>
    </source>
</evidence>
<dbReference type="InterPro" id="IPR056913">
    <property type="entry name" value="TRAPPC10/Trs130_N"/>
</dbReference>
<evidence type="ECO:0000259" key="1">
    <source>
        <dbReference type="Pfam" id="PF23036"/>
    </source>
</evidence>
<keyword evidence="3" id="KW-1185">Reference proteome</keyword>
<dbReference type="PANTHER" id="PTHR13251">
    <property type="entry name" value="EPILEPSY HOLOPROSENCEPHALY CANDIDATE 1/TMEM1"/>
    <property type="match status" value="1"/>
</dbReference>
<reference evidence="2" key="1">
    <citation type="submission" date="2020-05" db="EMBL/GenBank/DDBJ databases">
        <title>Phylogenomic resolution of chytrid fungi.</title>
        <authorList>
            <person name="Stajich J.E."/>
            <person name="Amses K."/>
            <person name="Simmons R."/>
            <person name="Seto K."/>
            <person name="Myers J."/>
            <person name="Bonds A."/>
            <person name="Quandt C.A."/>
            <person name="Barry K."/>
            <person name="Liu P."/>
            <person name="Grigoriev I."/>
            <person name="Longcore J.E."/>
            <person name="James T.Y."/>
        </authorList>
    </citation>
    <scope>NUCLEOTIDE SEQUENCE</scope>
    <source>
        <strain evidence="2">JEL0476</strain>
    </source>
</reference>
<dbReference type="EMBL" id="JADGJW010001103">
    <property type="protein sequence ID" value="KAJ3206722.1"/>
    <property type="molecule type" value="Genomic_DNA"/>
</dbReference>
<dbReference type="PANTHER" id="PTHR13251:SF3">
    <property type="entry name" value="TRAFFICKING PROTEIN PARTICLE COMPLEX SUBUNIT 10"/>
    <property type="match status" value="1"/>
</dbReference>
<sequence>MDFNIKNRSAVITYCDDYQIWNQIKDEIMRRLPLKNLLWNNPLPGRPPRTIPELNLNFIKYSQDIFPKAIPLYNITPFFLHLFLVNCDDSEMYKSVVRKQIQEWLNVIANKKNQEWLIVYVQGQDSKKATTRFLGVGGSVYDKIKSDFFAKKCIIVKPFGQDNNTSESWQELFDRIKEGVLSSFSQQILWFEEETRKSDSQRLLPGWNYCQYFIIKEGLSFSYELMGQYDDALLQYDELYAQFFQSMTEQGAPWFQSFGGHDKGDDCEDILNLKRKPYRDLILQNQITIFDFRIYLFGRQVSLLFRSAQPIEICRRAKIFITNFCRNLHEYDVIKKKKNKKKFF</sequence>
<proteinExistence type="predicted"/>
<dbReference type="InterPro" id="IPR045126">
    <property type="entry name" value="TRAPPC10/Trs130"/>
</dbReference>
<dbReference type="Pfam" id="PF23036">
    <property type="entry name" value="TRAPPC10_1st"/>
    <property type="match status" value="1"/>
</dbReference>
<dbReference type="GO" id="GO:0005829">
    <property type="term" value="C:cytosol"/>
    <property type="evidence" value="ECO:0007669"/>
    <property type="project" value="GOC"/>
</dbReference>